<dbReference type="PANTHER" id="PTHR33202">
    <property type="entry name" value="ZINC UPTAKE REGULATION PROTEIN"/>
    <property type="match status" value="1"/>
</dbReference>
<accession>A0A285VLT8</accession>
<dbReference type="GO" id="GO:0003700">
    <property type="term" value="F:DNA-binding transcription factor activity"/>
    <property type="evidence" value="ECO:0007669"/>
    <property type="project" value="InterPro"/>
</dbReference>
<dbReference type="SUPFAM" id="SSF46785">
    <property type="entry name" value="Winged helix' DNA-binding domain"/>
    <property type="match status" value="1"/>
</dbReference>
<evidence type="ECO:0000256" key="6">
    <source>
        <dbReference type="ARBA" id="ARBA00022833"/>
    </source>
</evidence>
<evidence type="ECO:0000313" key="14">
    <source>
        <dbReference type="Proteomes" id="UP000219688"/>
    </source>
</evidence>
<feature type="compositionally biased region" description="Low complexity" evidence="12">
    <location>
        <begin position="150"/>
        <end position="167"/>
    </location>
</feature>
<dbReference type="PANTHER" id="PTHR33202:SF18">
    <property type="entry name" value="TRANSCRIPTIONAL REGULATOR FURA"/>
    <property type="match status" value="1"/>
</dbReference>
<evidence type="ECO:0000256" key="7">
    <source>
        <dbReference type="ARBA" id="ARBA00023004"/>
    </source>
</evidence>
<keyword evidence="14" id="KW-1185">Reference proteome</keyword>
<feature type="binding site" evidence="11">
    <location>
        <position position="136"/>
    </location>
    <ligand>
        <name>Zn(2+)</name>
        <dbReference type="ChEBI" id="CHEBI:29105"/>
    </ligand>
</feature>
<organism evidence="13 14">
    <name type="scientific">Ornithinimicrobium cerasi</name>
    <dbReference type="NCBI Taxonomy" id="2248773"/>
    <lineage>
        <taxon>Bacteria</taxon>
        <taxon>Bacillati</taxon>
        <taxon>Actinomycetota</taxon>
        <taxon>Actinomycetes</taxon>
        <taxon>Micrococcales</taxon>
        <taxon>Ornithinimicrobiaceae</taxon>
        <taxon>Ornithinimicrobium</taxon>
    </lineage>
</organism>
<dbReference type="AlphaFoldDB" id="A0A285VLT8"/>
<dbReference type="Pfam" id="PF01475">
    <property type="entry name" value="FUR"/>
    <property type="match status" value="1"/>
</dbReference>
<keyword evidence="7" id="KW-0408">Iron</keyword>
<dbReference type="EMBL" id="OBQK01000004">
    <property type="protein sequence ID" value="SOC54837.1"/>
    <property type="molecule type" value="Genomic_DNA"/>
</dbReference>
<keyword evidence="10" id="KW-0804">Transcription</keyword>
<evidence type="ECO:0000256" key="11">
    <source>
        <dbReference type="PIRSR" id="PIRSR602481-1"/>
    </source>
</evidence>
<feature type="binding site" evidence="11">
    <location>
        <position position="91"/>
    </location>
    <ligand>
        <name>Zn(2+)</name>
        <dbReference type="ChEBI" id="CHEBI:29105"/>
    </ligand>
</feature>
<evidence type="ECO:0000256" key="5">
    <source>
        <dbReference type="ARBA" id="ARBA00022723"/>
    </source>
</evidence>
<reference evidence="14" key="1">
    <citation type="submission" date="2017-08" db="EMBL/GenBank/DDBJ databases">
        <authorList>
            <person name="Varghese N."/>
            <person name="Submissions S."/>
        </authorList>
    </citation>
    <scope>NUCLEOTIDE SEQUENCE [LARGE SCALE GENOMIC DNA]</scope>
    <source>
        <strain evidence="14">USBA17B2</strain>
    </source>
</reference>
<dbReference type="GO" id="GO:0008270">
    <property type="term" value="F:zinc ion binding"/>
    <property type="evidence" value="ECO:0007669"/>
    <property type="project" value="TreeGrafter"/>
</dbReference>
<dbReference type="InterPro" id="IPR036388">
    <property type="entry name" value="WH-like_DNA-bd_sf"/>
</dbReference>
<dbReference type="GO" id="GO:1900376">
    <property type="term" value="P:regulation of secondary metabolite biosynthetic process"/>
    <property type="evidence" value="ECO:0007669"/>
    <property type="project" value="TreeGrafter"/>
</dbReference>
<keyword evidence="8" id="KW-0805">Transcription regulation</keyword>
<comment type="similarity">
    <text evidence="2">Belongs to the Fur family.</text>
</comment>
<evidence type="ECO:0000256" key="12">
    <source>
        <dbReference type="SAM" id="MobiDB-lite"/>
    </source>
</evidence>
<evidence type="ECO:0000256" key="4">
    <source>
        <dbReference type="ARBA" id="ARBA00022491"/>
    </source>
</evidence>
<comment type="subcellular location">
    <subcellularLocation>
        <location evidence="1">Cytoplasm</location>
    </subcellularLocation>
</comment>
<dbReference type="CDD" id="cd07153">
    <property type="entry name" value="Fur_like"/>
    <property type="match status" value="1"/>
</dbReference>
<evidence type="ECO:0000256" key="9">
    <source>
        <dbReference type="ARBA" id="ARBA00023125"/>
    </source>
</evidence>
<dbReference type="Gene3D" id="1.10.10.10">
    <property type="entry name" value="Winged helix-like DNA-binding domain superfamily/Winged helix DNA-binding domain"/>
    <property type="match status" value="1"/>
</dbReference>
<feature type="region of interest" description="Disordered" evidence="12">
    <location>
        <begin position="147"/>
        <end position="167"/>
    </location>
</feature>
<dbReference type="Proteomes" id="UP000219688">
    <property type="component" value="Unassembled WGS sequence"/>
</dbReference>
<evidence type="ECO:0000256" key="3">
    <source>
        <dbReference type="ARBA" id="ARBA00022490"/>
    </source>
</evidence>
<evidence type="ECO:0000256" key="2">
    <source>
        <dbReference type="ARBA" id="ARBA00007957"/>
    </source>
</evidence>
<feature type="binding site" evidence="11">
    <location>
        <position position="133"/>
    </location>
    <ligand>
        <name>Zn(2+)</name>
        <dbReference type="ChEBI" id="CHEBI:29105"/>
    </ligand>
</feature>
<evidence type="ECO:0000256" key="8">
    <source>
        <dbReference type="ARBA" id="ARBA00023015"/>
    </source>
</evidence>
<keyword evidence="3" id="KW-0963">Cytoplasm</keyword>
<evidence type="ECO:0000313" key="13">
    <source>
        <dbReference type="EMBL" id="SOC54837.1"/>
    </source>
</evidence>
<evidence type="ECO:0000256" key="10">
    <source>
        <dbReference type="ARBA" id="ARBA00023163"/>
    </source>
</evidence>
<dbReference type="GO" id="GO:0000976">
    <property type="term" value="F:transcription cis-regulatory region binding"/>
    <property type="evidence" value="ECO:0007669"/>
    <property type="project" value="TreeGrafter"/>
</dbReference>
<keyword evidence="5 11" id="KW-0479">Metal-binding</keyword>
<keyword evidence="6 11" id="KW-0862">Zinc</keyword>
<name>A0A285VLT8_9MICO</name>
<protein>
    <submittedName>
        <fullName evidence="13">Fur family transcriptional regulator, ferric uptake regulator</fullName>
    </submittedName>
</protein>
<gene>
    <name evidence="13" type="ORF">SAMN05421879_10417</name>
</gene>
<dbReference type="Gene3D" id="3.30.1490.190">
    <property type="match status" value="1"/>
</dbReference>
<dbReference type="InterPro" id="IPR036390">
    <property type="entry name" value="WH_DNA-bd_sf"/>
</dbReference>
<dbReference type="GO" id="GO:0005737">
    <property type="term" value="C:cytoplasm"/>
    <property type="evidence" value="ECO:0007669"/>
    <property type="project" value="UniProtKB-SubCell"/>
</dbReference>
<dbReference type="InterPro" id="IPR043135">
    <property type="entry name" value="Fur_C"/>
</dbReference>
<dbReference type="RefSeq" id="WP_097187678.1">
    <property type="nucleotide sequence ID" value="NZ_OBQK01000004.1"/>
</dbReference>
<comment type="cofactor">
    <cofactor evidence="11">
        <name>Zn(2+)</name>
        <dbReference type="ChEBI" id="CHEBI:29105"/>
    </cofactor>
    <text evidence="11">Binds 1 zinc ion per subunit.</text>
</comment>
<proteinExistence type="inferred from homology"/>
<evidence type="ECO:0000256" key="1">
    <source>
        <dbReference type="ARBA" id="ARBA00004496"/>
    </source>
</evidence>
<keyword evidence="4" id="KW-0678">Repressor</keyword>
<dbReference type="GO" id="GO:0045892">
    <property type="term" value="P:negative regulation of DNA-templated transcription"/>
    <property type="evidence" value="ECO:0007669"/>
    <property type="project" value="TreeGrafter"/>
</dbReference>
<sequence length="167" mass="17853">MPSSSQLLHEAGLRVTAPRLAVLETLREHPHADVAEVLRRTREGTTTISVQGVYDVLTILAENGLIRRIQPGSSSARFELERGDNHHHAVCRACQVLVDIPCGTGAAPCLDPRPVSGLGFQVDEAEVIYWGLCPRCQAGEDAGAGHGAADRAAYPATPTTPLHHTPK</sequence>
<keyword evidence="9" id="KW-0238">DNA-binding</keyword>
<feature type="binding site" evidence="11">
    <location>
        <position position="94"/>
    </location>
    <ligand>
        <name>Zn(2+)</name>
        <dbReference type="ChEBI" id="CHEBI:29105"/>
    </ligand>
</feature>
<dbReference type="InterPro" id="IPR002481">
    <property type="entry name" value="FUR"/>
</dbReference>